<keyword evidence="3" id="KW-1185">Reference proteome</keyword>
<feature type="compositionally biased region" description="Basic and acidic residues" evidence="1">
    <location>
        <begin position="308"/>
        <end position="321"/>
    </location>
</feature>
<evidence type="ECO:0000256" key="1">
    <source>
        <dbReference type="SAM" id="MobiDB-lite"/>
    </source>
</evidence>
<feature type="compositionally biased region" description="Basic and acidic residues" evidence="1">
    <location>
        <begin position="395"/>
        <end position="409"/>
    </location>
</feature>
<proteinExistence type="predicted"/>
<feature type="region of interest" description="Disordered" evidence="1">
    <location>
        <begin position="36"/>
        <end position="108"/>
    </location>
</feature>
<feature type="region of interest" description="Disordered" evidence="1">
    <location>
        <begin position="134"/>
        <end position="193"/>
    </location>
</feature>
<dbReference type="RefSeq" id="WP_326024163.1">
    <property type="nucleotide sequence ID" value="NZ_JAOZYC010000213.1"/>
</dbReference>
<evidence type="ECO:0000313" key="2">
    <source>
        <dbReference type="EMBL" id="MEB8344313.1"/>
    </source>
</evidence>
<name>A0ABU6FK38_9ACTN</name>
<evidence type="ECO:0000313" key="3">
    <source>
        <dbReference type="Proteomes" id="UP001354931"/>
    </source>
</evidence>
<organism evidence="2 3">
    <name type="scientific">Streptomyces endophyticus</name>
    <dbReference type="NCBI Taxonomy" id="714166"/>
    <lineage>
        <taxon>Bacteria</taxon>
        <taxon>Bacillati</taxon>
        <taxon>Actinomycetota</taxon>
        <taxon>Actinomycetes</taxon>
        <taxon>Kitasatosporales</taxon>
        <taxon>Streptomycetaceae</taxon>
        <taxon>Streptomyces</taxon>
    </lineage>
</organism>
<gene>
    <name evidence="2" type="ORF">OKJ99_43255</name>
</gene>
<comment type="caution">
    <text evidence="2">The sequence shown here is derived from an EMBL/GenBank/DDBJ whole genome shotgun (WGS) entry which is preliminary data.</text>
</comment>
<sequence length="506" mass="50446">MSGEERTRDRLRRRRTAAVVSVAAAVLLAGGGGAYLATNAMSGSDDEGAARPGGTGSGTPPPLALDGYSDTSPSSGSAPPGIAPGEPDPNGTRYKATGDLPAGPGKAPVYRARGEVTAAEAGAVAEALDVQGRPVRSGDAWKVGPAKDGSGPSLQVSRAAPGTWTYSRYAPSTGGKCGGGTKCADPTGGGSAKDAVSEAAAKRAAAPVLKALGQDDAKLDAGQLMGATRVVNADPAIGGLPTYGWSTGIQVGSDGQVVGGSGQLKAPDKGATYPTVGAREALERMNGAASGGRVSVGGCASAVPLGEDEGKDKDEGKDPGKTADCASAPPEPSTVAVTGATFGLAAHTVAGRQALVPSWLFEVRPSGADAAFTVTYPAVEPKYLAAPKSSQPDPRPSDPSDKAGGDTRTVHVQGYSAKGRTLTLHFTGGVCAKYAASADESGGRVSVKVTETQKKGTVCVELAKFYTLPVTLDEPLGERKVVAADGAAVPYAQKNAPGGVEPAPRD</sequence>
<reference evidence="2 3" key="1">
    <citation type="submission" date="2022-10" db="EMBL/GenBank/DDBJ databases">
        <authorList>
            <person name="Xie J."/>
            <person name="Shen N."/>
        </authorList>
    </citation>
    <scope>NUCLEOTIDE SEQUENCE [LARGE SCALE GENOMIC DNA]</scope>
    <source>
        <strain evidence="2 3">YIM65594</strain>
    </source>
</reference>
<evidence type="ECO:0008006" key="4">
    <source>
        <dbReference type="Google" id="ProtNLM"/>
    </source>
</evidence>
<feature type="compositionally biased region" description="Gly residues" evidence="1">
    <location>
        <begin position="175"/>
        <end position="191"/>
    </location>
</feature>
<feature type="compositionally biased region" description="Low complexity" evidence="1">
    <location>
        <begin position="72"/>
        <end position="85"/>
    </location>
</feature>
<accession>A0ABU6FK38</accession>
<feature type="region of interest" description="Disordered" evidence="1">
    <location>
        <begin position="384"/>
        <end position="409"/>
    </location>
</feature>
<protein>
    <recommendedName>
        <fullName evidence="4">Large membrane protein</fullName>
    </recommendedName>
</protein>
<dbReference type="Proteomes" id="UP001354931">
    <property type="component" value="Unassembled WGS sequence"/>
</dbReference>
<dbReference type="EMBL" id="JAOZYC010000213">
    <property type="protein sequence ID" value="MEB8344313.1"/>
    <property type="molecule type" value="Genomic_DNA"/>
</dbReference>
<feature type="region of interest" description="Disordered" evidence="1">
    <location>
        <begin position="299"/>
        <end position="332"/>
    </location>
</feature>